<keyword evidence="2" id="KW-1133">Transmembrane helix</keyword>
<feature type="transmembrane region" description="Helical" evidence="2">
    <location>
        <begin position="82"/>
        <end position="99"/>
    </location>
</feature>
<evidence type="ECO:0000313" key="3">
    <source>
        <dbReference type="EMBL" id="KAF4034656.1"/>
    </source>
</evidence>
<proteinExistence type="predicted"/>
<dbReference type="Proteomes" id="UP000602510">
    <property type="component" value="Unassembled WGS sequence"/>
</dbReference>
<feature type="region of interest" description="Disordered" evidence="1">
    <location>
        <begin position="1"/>
        <end position="73"/>
    </location>
</feature>
<name>A0A833WRE0_PHYIN</name>
<accession>A0A833WRE0</accession>
<evidence type="ECO:0000256" key="2">
    <source>
        <dbReference type="SAM" id="Phobius"/>
    </source>
</evidence>
<dbReference type="AlphaFoldDB" id="A0A833WRE0"/>
<evidence type="ECO:0000313" key="4">
    <source>
        <dbReference type="Proteomes" id="UP000602510"/>
    </source>
</evidence>
<protein>
    <submittedName>
        <fullName evidence="3">Uncharacterized protein</fullName>
    </submittedName>
</protein>
<comment type="caution">
    <text evidence="3">The sequence shown here is derived from an EMBL/GenBank/DDBJ whole genome shotgun (WGS) entry which is preliminary data.</text>
</comment>
<keyword evidence="4" id="KW-1185">Reference proteome</keyword>
<gene>
    <name evidence="3" type="ORF">GN244_ATG13399</name>
</gene>
<feature type="compositionally biased region" description="Polar residues" evidence="1">
    <location>
        <begin position="19"/>
        <end position="31"/>
    </location>
</feature>
<organism evidence="3 4">
    <name type="scientific">Phytophthora infestans</name>
    <name type="common">Potato late blight agent</name>
    <name type="synonym">Botrytis infestans</name>
    <dbReference type="NCBI Taxonomy" id="4787"/>
    <lineage>
        <taxon>Eukaryota</taxon>
        <taxon>Sar</taxon>
        <taxon>Stramenopiles</taxon>
        <taxon>Oomycota</taxon>
        <taxon>Peronosporomycetes</taxon>
        <taxon>Peronosporales</taxon>
        <taxon>Peronosporaceae</taxon>
        <taxon>Phytophthora</taxon>
    </lineage>
</organism>
<reference evidence="3" key="1">
    <citation type="submission" date="2020-04" db="EMBL/GenBank/DDBJ databases">
        <title>Hybrid Assembly of Korean Phytophthora infestans isolates.</title>
        <authorList>
            <person name="Prokchorchik M."/>
            <person name="Lee Y."/>
            <person name="Seo J."/>
            <person name="Cho J.-H."/>
            <person name="Park Y.-E."/>
            <person name="Jang D.-C."/>
            <person name="Im J.-S."/>
            <person name="Choi J.-G."/>
            <person name="Park H.-J."/>
            <person name="Lee G.-B."/>
            <person name="Lee Y.-G."/>
            <person name="Hong S.-Y."/>
            <person name="Cho K."/>
            <person name="Sohn K.H."/>
        </authorList>
    </citation>
    <scope>NUCLEOTIDE SEQUENCE</scope>
    <source>
        <strain evidence="3">KR_1_A1</strain>
    </source>
</reference>
<evidence type="ECO:0000256" key="1">
    <source>
        <dbReference type="SAM" id="MobiDB-lite"/>
    </source>
</evidence>
<keyword evidence="2" id="KW-0812">Transmembrane</keyword>
<dbReference type="EMBL" id="WSZM01000356">
    <property type="protein sequence ID" value="KAF4034656.1"/>
    <property type="molecule type" value="Genomic_DNA"/>
</dbReference>
<keyword evidence="2" id="KW-0472">Membrane</keyword>
<sequence>MSIVVDTPTTVGGPALANVPSSGVSSANSTRPAEAEARSLRARGLREWNPTEDCSVSDGGGDVEGEKNLSNRSNSMPLKASLIRMMNVWILVGVTLVSML</sequence>